<reference evidence="14 15" key="1">
    <citation type="journal article" date="2017" name="Nat. Ecol. Evol.">
        <title>Scallop genome provides insights into evolution of bilaterian karyotype and development.</title>
        <authorList>
            <person name="Wang S."/>
            <person name="Zhang J."/>
            <person name="Jiao W."/>
            <person name="Li J."/>
            <person name="Xun X."/>
            <person name="Sun Y."/>
            <person name="Guo X."/>
            <person name="Huan P."/>
            <person name="Dong B."/>
            <person name="Zhang L."/>
            <person name="Hu X."/>
            <person name="Sun X."/>
            <person name="Wang J."/>
            <person name="Zhao C."/>
            <person name="Wang Y."/>
            <person name="Wang D."/>
            <person name="Huang X."/>
            <person name="Wang R."/>
            <person name="Lv J."/>
            <person name="Li Y."/>
            <person name="Zhang Z."/>
            <person name="Liu B."/>
            <person name="Lu W."/>
            <person name="Hui Y."/>
            <person name="Liang J."/>
            <person name="Zhou Z."/>
            <person name="Hou R."/>
            <person name="Li X."/>
            <person name="Liu Y."/>
            <person name="Li H."/>
            <person name="Ning X."/>
            <person name="Lin Y."/>
            <person name="Zhao L."/>
            <person name="Xing Q."/>
            <person name="Dou J."/>
            <person name="Li Y."/>
            <person name="Mao J."/>
            <person name="Guo H."/>
            <person name="Dou H."/>
            <person name="Li T."/>
            <person name="Mu C."/>
            <person name="Jiang W."/>
            <person name="Fu Q."/>
            <person name="Fu X."/>
            <person name="Miao Y."/>
            <person name="Liu J."/>
            <person name="Yu Q."/>
            <person name="Li R."/>
            <person name="Liao H."/>
            <person name="Li X."/>
            <person name="Kong Y."/>
            <person name="Jiang Z."/>
            <person name="Chourrout D."/>
            <person name="Li R."/>
            <person name="Bao Z."/>
        </authorList>
    </citation>
    <scope>NUCLEOTIDE SEQUENCE [LARGE SCALE GENOMIC DNA]</scope>
    <source>
        <strain evidence="14 15">PY_sf001</strain>
    </source>
</reference>
<comment type="caution">
    <text evidence="14">The sequence shown here is derived from an EMBL/GenBank/DDBJ whole genome shotgun (WGS) entry which is preliminary data.</text>
</comment>
<dbReference type="InterPro" id="IPR013087">
    <property type="entry name" value="Znf_C2H2_type"/>
</dbReference>
<dbReference type="STRING" id="6573.A0A210PMG3"/>
<proteinExistence type="inferred from homology"/>
<evidence type="ECO:0000256" key="4">
    <source>
        <dbReference type="ARBA" id="ARBA00022737"/>
    </source>
</evidence>
<dbReference type="OrthoDB" id="9984614at2759"/>
<evidence type="ECO:0000256" key="1">
    <source>
        <dbReference type="ARBA" id="ARBA00004123"/>
    </source>
</evidence>
<dbReference type="Gene3D" id="3.30.160.60">
    <property type="entry name" value="Classic Zinc Finger"/>
    <property type="match status" value="2"/>
</dbReference>
<feature type="region of interest" description="Disordered" evidence="12">
    <location>
        <begin position="1"/>
        <end position="20"/>
    </location>
</feature>
<dbReference type="SUPFAM" id="SSF57667">
    <property type="entry name" value="beta-beta-alpha zinc fingers"/>
    <property type="match status" value="1"/>
</dbReference>
<sequence>MAAVGCMENSGDNNSEERQDNCVSDLREMCKKNGLNHKFNYEEKPGDCINAKEMILEKLTRINGTNKHNSFTKPSIPTLRSRGERVSGGQDSPRRTRRLSKQDQAEPRVIDCKEEEQETPQCTFPCVDLFSDKNGVSSLSEEKEITRLVEGGCASEQVTPDTSRSCTPLSIGGSCVLSPISKDSRPADTQCSCKETYVACKWKDCDCGLEPPALMDHIRQCHVDTQSGETYVCLWQGCKVYDKSSCSRSWLERHILSHSGDKPFKCIVDGCVMRFTSQKGLERHVNSHFAVQQSNSNRTQKSREDTPTKLWRRKKLKRRRHTAVRTTDFFDSGIIEQLQKELMNFTEHTHIDLNGSSNSVTFHSSVLARRREESGKVKVLLHWSPEDIIPDKWVPESEVPELHTCTIPVRQLPQDTALGLHPSLYRRHSAAKLSPWLNEIKTSGDWNSDMVMKNQFSIELTIYELIDVFGRTVPRN</sequence>
<organism evidence="14 15">
    <name type="scientific">Mizuhopecten yessoensis</name>
    <name type="common">Japanese scallop</name>
    <name type="synonym">Patinopecten yessoensis</name>
    <dbReference type="NCBI Taxonomy" id="6573"/>
    <lineage>
        <taxon>Eukaryota</taxon>
        <taxon>Metazoa</taxon>
        <taxon>Spiralia</taxon>
        <taxon>Lophotrochozoa</taxon>
        <taxon>Mollusca</taxon>
        <taxon>Bivalvia</taxon>
        <taxon>Autobranchia</taxon>
        <taxon>Pteriomorphia</taxon>
        <taxon>Pectinida</taxon>
        <taxon>Pectinoidea</taxon>
        <taxon>Pectinidae</taxon>
        <taxon>Mizuhopecten</taxon>
    </lineage>
</organism>
<dbReference type="Proteomes" id="UP000242188">
    <property type="component" value="Unassembled WGS sequence"/>
</dbReference>
<dbReference type="PANTHER" id="PTHR46541">
    <property type="entry name" value="ZINC FINGER PROTEIN AEBP2"/>
    <property type="match status" value="1"/>
</dbReference>
<keyword evidence="8" id="KW-0805">Transcription regulation</keyword>
<evidence type="ECO:0000256" key="10">
    <source>
        <dbReference type="ARBA" id="ARBA00023242"/>
    </source>
</evidence>
<accession>A0A210PMG3</accession>
<dbReference type="GO" id="GO:0035098">
    <property type="term" value="C:ESC/E(Z) complex"/>
    <property type="evidence" value="ECO:0007669"/>
    <property type="project" value="TreeGrafter"/>
</dbReference>
<name>A0A210PMG3_MIZYE</name>
<dbReference type="InterPro" id="IPR059034">
    <property type="entry name" value="SH3_AEBP2_C"/>
</dbReference>
<keyword evidence="7" id="KW-0156">Chromatin regulator</keyword>
<keyword evidence="15" id="KW-1185">Reference proteome</keyword>
<keyword evidence="3" id="KW-0479">Metal-binding</keyword>
<evidence type="ECO:0000256" key="3">
    <source>
        <dbReference type="ARBA" id="ARBA00022723"/>
    </source>
</evidence>
<dbReference type="GO" id="GO:0006325">
    <property type="term" value="P:chromatin organization"/>
    <property type="evidence" value="ECO:0007669"/>
    <property type="project" value="UniProtKB-KW"/>
</dbReference>
<dbReference type="InterPro" id="IPR052130">
    <property type="entry name" value="AEBP2/jing_C2H2-ZnF"/>
</dbReference>
<evidence type="ECO:0000256" key="8">
    <source>
        <dbReference type="ARBA" id="ARBA00023015"/>
    </source>
</evidence>
<evidence type="ECO:0000256" key="6">
    <source>
        <dbReference type="ARBA" id="ARBA00022833"/>
    </source>
</evidence>
<evidence type="ECO:0000256" key="2">
    <source>
        <dbReference type="ARBA" id="ARBA00022491"/>
    </source>
</evidence>
<evidence type="ECO:0000259" key="13">
    <source>
        <dbReference type="PROSITE" id="PS00028"/>
    </source>
</evidence>
<feature type="compositionally biased region" description="Polar residues" evidence="12">
    <location>
        <begin position="65"/>
        <end position="75"/>
    </location>
</feature>
<dbReference type="AlphaFoldDB" id="A0A210PMG3"/>
<dbReference type="GO" id="GO:0008270">
    <property type="term" value="F:zinc ion binding"/>
    <property type="evidence" value="ECO:0007669"/>
    <property type="project" value="UniProtKB-KW"/>
</dbReference>
<dbReference type="EMBL" id="NEDP02005585">
    <property type="protein sequence ID" value="OWF37663.1"/>
    <property type="molecule type" value="Genomic_DNA"/>
</dbReference>
<dbReference type="SMART" id="SM00355">
    <property type="entry name" value="ZnF_C2H2"/>
    <property type="match status" value="3"/>
</dbReference>
<keyword evidence="6" id="KW-0862">Zinc</keyword>
<protein>
    <submittedName>
        <fullName evidence="14">Zinc finger protein AEBP2</fullName>
    </submittedName>
</protein>
<comment type="subcellular location">
    <subcellularLocation>
        <location evidence="1">Nucleus</location>
    </subcellularLocation>
</comment>
<evidence type="ECO:0000256" key="11">
    <source>
        <dbReference type="ARBA" id="ARBA00037930"/>
    </source>
</evidence>
<keyword evidence="4" id="KW-0677">Repeat</keyword>
<keyword evidence="10" id="KW-0539">Nucleus</keyword>
<keyword evidence="5" id="KW-0863">Zinc-finger</keyword>
<keyword evidence="9" id="KW-0804">Transcription</keyword>
<evidence type="ECO:0000256" key="12">
    <source>
        <dbReference type="SAM" id="MobiDB-lite"/>
    </source>
</evidence>
<evidence type="ECO:0000313" key="14">
    <source>
        <dbReference type="EMBL" id="OWF37663.1"/>
    </source>
</evidence>
<dbReference type="Pfam" id="PF26014">
    <property type="entry name" value="SH3_AEBP2_C"/>
    <property type="match status" value="1"/>
</dbReference>
<evidence type="ECO:0000313" key="15">
    <source>
        <dbReference type="Proteomes" id="UP000242188"/>
    </source>
</evidence>
<evidence type="ECO:0000256" key="5">
    <source>
        <dbReference type="ARBA" id="ARBA00022771"/>
    </source>
</evidence>
<dbReference type="GO" id="GO:0006357">
    <property type="term" value="P:regulation of transcription by RNA polymerase II"/>
    <property type="evidence" value="ECO:0007669"/>
    <property type="project" value="TreeGrafter"/>
</dbReference>
<evidence type="ECO:0000256" key="7">
    <source>
        <dbReference type="ARBA" id="ARBA00022853"/>
    </source>
</evidence>
<comment type="similarity">
    <text evidence="11">Belongs to the AEBP2/jing C2H2-type zinc-finger family.</text>
</comment>
<gene>
    <name evidence="14" type="ORF">KP79_PYT07873</name>
</gene>
<dbReference type="PROSITE" id="PS00028">
    <property type="entry name" value="ZINC_FINGER_C2H2_1"/>
    <property type="match status" value="1"/>
</dbReference>
<keyword evidence="2" id="KW-0678">Repressor</keyword>
<feature type="region of interest" description="Disordered" evidence="12">
    <location>
        <begin position="65"/>
        <end position="108"/>
    </location>
</feature>
<evidence type="ECO:0000256" key="9">
    <source>
        <dbReference type="ARBA" id="ARBA00023163"/>
    </source>
</evidence>
<feature type="domain" description="C2H2-type" evidence="13">
    <location>
        <begin position="266"/>
        <end position="288"/>
    </location>
</feature>
<dbReference type="InterPro" id="IPR036236">
    <property type="entry name" value="Znf_C2H2_sf"/>
</dbReference>
<dbReference type="PANTHER" id="PTHR46541:SF1">
    <property type="entry name" value="ZINC FINGER PROTEIN AEBP2"/>
    <property type="match status" value="1"/>
</dbReference>